<dbReference type="InterPro" id="IPR001173">
    <property type="entry name" value="Glyco_trans_2-like"/>
</dbReference>
<dbReference type="Pfam" id="PF00535">
    <property type="entry name" value="Glycos_transf_2"/>
    <property type="match status" value="1"/>
</dbReference>
<dbReference type="InterPro" id="IPR029044">
    <property type="entry name" value="Nucleotide-diphossugar_trans"/>
</dbReference>
<accession>A0A2Z4BWT2</accession>
<dbReference type="GO" id="GO:0016758">
    <property type="term" value="F:hexosyltransferase activity"/>
    <property type="evidence" value="ECO:0007669"/>
    <property type="project" value="UniProtKB-ARBA"/>
</dbReference>
<proteinExistence type="predicted"/>
<organism evidence="2">
    <name type="scientific">Citrobacter freundii</name>
    <dbReference type="NCBI Taxonomy" id="546"/>
    <lineage>
        <taxon>Bacteria</taxon>
        <taxon>Pseudomonadati</taxon>
        <taxon>Pseudomonadota</taxon>
        <taxon>Gammaproteobacteria</taxon>
        <taxon>Enterobacterales</taxon>
        <taxon>Enterobacteriaceae</taxon>
        <taxon>Citrobacter</taxon>
        <taxon>Citrobacter freundii complex</taxon>
    </lineage>
</organism>
<name>A0A2Z4BWT2_CITFR</name>
<dbReference type="PANTHER" id="PTHR22916">
    <property type="entry name" value="GLYCOSYLTRANSFERASE"/>
    <property type="match status" value="1"/>
</dbReference>
<gene>
    <name evidence="2" type="primary">gt1</name>
</gene>
<reference evidence="2" key="1">
    <citation type="submission" date="2018-05" db="EMBL/GenBank/DDBJ databases">
        <authorList>
            <person name="Lanie J.A."/>
            <person name="Ng W.-L."/>
            <person name="Kazmierczak K.M."/>
            <person name="Andrzejewski T.M."/>
            <person name="Davidsen T.M."/>
            <person name="Wayne K.J."/>
            <person name="Tettelin H."/>
            <person name="Glass J.I."/>
            <person name="Rusch D."/>
            <person name="Podicherti R."/>
            <person name="Tsui H.-C.T."/>
            <person name="Winkler M.E."/>
        </authorList>
    </citation>
    <scope>NUCLEOTIDE SEQUENCE</scope>
    <source>
        <strain evidence="2">O22_G3515</strain>
    </source>
</reference>
<dbReference type="EMBL" id="MH325895">
    <property type="protein sequence ID" value="AWU66664.1"/>
    <property type="molecule type" value="Genomic_DNA"/>
</dbReference>
<dbReference type="SUPFAM" id="SSF53448">
    <property type="entry name" value="Nucleotide-diphospho-sugar transferases"/>
    <property type="match status" value="1"/>
</dbReference>
<evidence type="ECO:0000259" key="1">
    <source>
        <dbReference type="Pfam" id="PF00535"/>
    </source>
</evidence>
<dbReference type="AlphaFoldDB" id="A0A2Z4BWT2"/>
<evidence type="ECO:0000313" key="2">
    <source>
        <dbReference type="EMBL" id="AWU66664.1"/>
    </source>
</evidence>
<sequence length="333" mass="38541">MIVSFCIPTYNRKDFLEELLNSINDQKVPNFDIEVCISDNASTDGTESMIEIWRQNFNFPIVYHRNSENLGPDRNFLASVSLASGDYCWIFGSDDALADDALITLESYLHSNADVYLCDRSETGYDLSKIKNPHRNWLNSTDHLFMFNSAFDRANYFNKCLSIGGVFSYLSSIIVKRSSWEEVDFDDSFFGTSYPHVYIMMNIFCKNSCRLHYLNKPLVICRGDNDSFVGSGKTNRIAIDFVAYFKFSERFFSGSDMLKKSFDKILLRERPWIYTSLSIACYGNSEDKNKFSTYYNRFGYNAKITNILYYFGDLARIAKKNDVIKKIVKKILN</sequence>
<feature type="domain" description="Glycosyltransferase 2-like" evidence="1">
    <location>
        <begin position="4"/>
        <end position="150"/>
    </location>
</feature>
<dbReference type="RefSeq" id="WP_071697549.1">
    <property type="nucleotide sequence ID" value="NZ_CAKNDM010000009.1"/>
</dbReference>
<dbReference type="PANTHER" id="PTHR22916:SF3">
    <property type="entry name" value="UDP-GLCNAC:BETAGAL BETA-1,3-N-ACETYLGLUCOSAMINYLTRANSFERASE-LIKE PROTEIN 1"/>
    <property type="match status" value="1"/>
</dbReference>
<dbReference type="Gene3D" id="3.90.550.10">
    <property type="entry name" value="Spore Coat Polysaccharide Biosynthesis Protein SpsA, Chain A"/>
    <property type="match status" value="1"/>
</dbReference>
<keyword evidence="2" id="KW-0808">Transferase</keyword>
<protein>
    <submittedName>
        <fullName evidence="2">Abequosyltransferase</fullName>
    </submittedName>
</protein>